<keyword evidence="5 8" id="KW-0808">Transferase</keyword>
<dbReference type="FunFam" id="3.40.50.150:FF:000135">
    <property type="entry name" value="Arginine N-methyltransferase 2"/>
    <property type="match status" value="1"/>
</dbReference>
<dbReference type="EMBL" id="ML991800">
    <property type="protein sequence ID" value="KAF2234230.1"/>
    <property type="molecule type" value="Genomic_DNA"/>
</dbReference>
<evidence type="ECO:0000256" key="1">
    <source>
        <dbReference type="ARBA" id="ARBA00002207"/>
    </source>
</evidence>
<gene>
    <name evidence="11" type="ORF">EV356DRAFT_447115</name>
</gene>
<evidence type="ECO:0000256" key="8">
    <source>
        <dbReference type="PIRNR" id="PIRNR038148"/>
    </source>
</evidence>
<dbReference type="Proteomes" id="UP000800092">
    <property type="component" value="Unassembled WGS sequence"/>
</dbReference>
<keyword evidence="7 8" id="KW-0539">Nucleus</keyword>
<protein>
    <recommendedName>
        <fullName evidence="8">Arginine N-methyltransferase 2</fullName>
        <ecNumber evidence="8">2.1.1.-</ecNumber>
    </recommendedName>
</protein>
<evidence type="ECO:0000256" key="2">
    <source>
        <dbReference type="ARBA" id="ARBA00011245"/>
    </source>
</evidence>
<feature type="region of interest" description="Disordered" evidence="9">
    <location>
        <begin position="142"/>
        <end position="191"/>
    </location>
</feature>
<reference evidence="11" key="1">
    <citation type="journal article" date="2020" name="Stud. Mycol.">
        <title>101 Dothideomycetes genomes: a test case for predicting lifestyles and emergence of pathogens.</title>
        <authorList>
            <person name="Haridas S."/>
            <person name="Albert R."/>
            <person name="Binder M."/>
            <person name="Bloem J."/>
            <person name="Labutti K."/>
            <person name="Salamov A."/>
            <person name="Andreopoulos B."/>
            <person name="Baker S."/>
            <person name="Barry K."/>
            <person name="Bills G."/>
            <person name="Bluhm B."/>
            <person name="Cannon C."/>
            <person name="Castanera R."/>
            <person name="Culley D."/>
            <person name="Daum C."/>
            <person name="Ezra D."/>
            <person name="Gonzalez J."/>
            <person name="Henrissat B."/>
            <person name="Kuo A."/>
            <person name="Liang C."/>
            <person name="Lipzen A."/>
            <person name="Lutzoni F."/>
            <person name="Magnuson J."/>
            <person name="Mondo S."/>
            <person name="Nolan M."/>
            <person name="Ohm R."/>
            <person name="Pangilinan J."/>
            <person name="Park H.-J."/>
            <person name="Ramirez L."/>
            <person name="Alfaro M."/>
            <person name="Sun H."/>
            <person name="Tritt A."/>
            <person name="Yoshinaga Y."/>
            <person name="Zwiers L.-H."/>
            <person name="Turgeon B."/>
            <person name="Goodwin S."/>
            <person name="Spatafora J."/>
            <person name="Crous P."/>
            <person name="Grigoriev I."/>
        </authorList>
    </citation>
    <scope>NUCLEOTIDE SEQUENCE</scope>
    <source>
        <strain evidence="11">Tuck. ex Michener</strain>
    </source>
</reference>
<dbReference type="GO" id="GO:0005634">
    <property type="term" value="C:nucleus"/>
    <property type="evidence" value="ECO:0007669"/>
    <property type="project" value="UniProtKB-SubCell"/>
</dbReference>
<keyword evidence="6" id="KW-0949">S-adenosyl-L-methionine</keyword>
<evidence type="ECO:0000256" key="6">
    <source>
        <dbReference type="ARBA" id="ARBA00022691"/>
    </source>
</evidence>
<comment type="subunit">
    <text evidence="2 8">Monomer.</text>
</comment>
<dbReference type="Gene3D" id="3.40.50.150">
    <property type="entry name" value="Vaccinia Virus protein VP39"/>
    <property type="match status" value="1"/>
</dbReference>
<dbReference type="GO" id="GO:0019702">
    <property type="term" value="F:protein arginine N5-methyltransferase activity"/>
    <property type="evidence" value="ECO:0007669"/>
    <property type="project" value="TreeGrafter"/>
</dbReference>
<keyword evidence="12" id="KW-1185">Reference proteome</keyword>
<organism evidence="11 12">
    <name type="scientific">Viridothelium virens</name>
    <name type="common">Speckled blister lichen</name>
    <name type="synonym">Trypethelium virens</name>
    <dbReference type="NCBI Taxonomy" id="1048519"/>
    <lineage>
        <taxon>Eukaryota</taxon>
        <taxon>Fungi</taxon>
        <taxon>Dikarya</taxon>
        <taxon>Ascomycota</taxon>
        <taxon>Pezizomycotina</taxon>
        <taxon>Dothideomycetes</taxon>
        <taxon>Dothideomycetes incertae sedis</taxon>
        <taxon>Trypetheliales</taxon>
        <taxon>Trypetheliaceae</taxon>
        <taxon>Viridothelium</taxon>
    </lineage>
</organism>
<evidence type="ECO:0000313" key="12">
    <source>
        <dbReference type="Proteomes" id="UP000800092"/>
    </source>
</evidence>
<accession>A0A6A6H987</accession>
<keyword evidence="3 8" id="KW-0963">Cytoplasm</keyword>
<feature type="domain" description="RMT2" evidence="10">
    <location>
        <begin position="203"/>
        <end position="432"/>
    </location>
</feature>
<comment type="similarity">
    <text evidence="8">Belongs to the class I-like SAM-binding methyltransferase superfamily. RMT2 methyltransferase family.</text>
</comment>
<comment type="subcellular location">
    <subcellularLocation>
        <location evidence="8">Cytoplasm</location>
    </subcellularLocation>
    <subcellularLocation>
        <location evidence="8">Nucleus</location>
    </subcellularLocation>
</comment>
<keyword evidence="4 8" id="KW-0489">Methyltransferase</keyword>
<evidence type="ECO:0000256" key="5">
    <source>
        <dbReference type="ARBA" id="ARBA00022679"/>
    </source>
</evidence>
<evidence type="ECO:0000256" key="9">
    <source>
        <dbReference type="SAM" id="MobiDB-lite"/>
    </source>
</evidence>
<dbReference type="PIRSF" id="PIRSF038148">
    <property type="entry name" value="Arginine_N-mtfrase-2"/>
    <property type="match status" value="1"/>
</dbReference>
<evidence type="ECO:0000259" key="10">
    <source>
        <dbReference type="PROSITE" id="PS51559"/>
    </source>
</evidence>
<evidence type="ECO:0000256" key="3">
    <source>
        <dbReference type="ARBA" id="ARBA00022490"/>
    </source>
</evidence>
<dbReference type="GO" id="GO:0005737">
    <property type="term" value="C:cytoplasm"/>
    <property type="evidence" value="ECO:0007669"/>
    <property type="project" value="UniProtKB-SubCell"/>
</dbReference>
<dbReference type="GO" id="GO:0032259">
    <property type="term" value="P:methylation"/>
    <property type="evidence" value="ECO:0007669"/>
    <property type="project" value="UniProtKB-KW"/>
</dbReference>
<proteinExistence type="inferred from homology"/>
<dbReference type="EC" id="2.1.1.-" evidence="8"/>
<dbReference type="InterPro" id="IPR017408">
    <property type="entry name" value="Arginine_N-MeTrfase_2"/>
</dbReference>
<sequence>MDVKQELAGEIDLVTQSILLASSNHDLKALKDLLRDGSANVQDAETGFTPLHAAIAACEDDEELNDQNNMNGKVLDPEEEAAVETVKLLLQNGAIWNDLDKNNETPGCIARRLGLNTLYETMVDAGVRAELLFSKLDEYQPLEDGEDEDEDEDEQQDTQKRDGTEEPTTEPLAEKQHQSEPSIPAAHSDQKDDVTIQKIIDDVSLDNKTYLRSALTFTEDKLLDESANAVMMDWETTIMNRHAEILLPVEGLRALNVGHGMGIVDTAIQSHSPKEHHIIEAHPQVLQQMRDRGWFDKPGVVVHEGRWQDIVPQLVEQGVLFDGIYYDTFAEDYKALRELFSEHVIGLLDPVGGKDGEGGKFSFYNGLGADRQICYDVYTKVSEMDLFEAGFDTGWEDIPVPSNLQDPSNWKDIRRPYWALDKYRLPTCTFIG</sequence>
<dbReference type="SUPFAM" id="SSF48403">
    <property type="entry name" value="Ankyrin repeat"/>
    <property type="match status" value="1"/>
</dbReference>
<evidence type="ECO:0000256" key="4">
    <source>
        <dbReference type="ARBA" id="ARBA00022603"/>
    </source>
</evidence>
<evidence type="ECO:0000256" key="7">
    <source>
        <dbReference type="ARBA" id="ARBA00023242"/>
    </source>
</evidence>
<dbReference type="InterPro" id="IPR036770">
    <property type="entry name" value="Ankyrin_rpt-contain_sf"/>
</dbReference>
<dbReference type="OrthoDB" id="1925334at2759"/>
<dbReference type="PROSITE" id="PS51559">
    <property type="entry name" value="SAM_RMT2"/>
    <property type="match status" value="1"/>
</dbReference>
<dbReference type="PANTHER" id="PTHR32379:SF1">
    <property type="entry name" value="GUANIDINOACETATE N-METHYLTRANSFERASE"/>
    <property type="match status" value="1"/>
</dbReference>
<dbReference type="InterPro" id="IPR029063">
    <property type="entry name" value="SAM-dependent_MTases_sf"/>
</dbReference>
<dbReference type="PANTHER" id="PTHR32379">
    <property type="entry name" value="GUANIDINOACETATE N-METHYLTRANSFERASE"/>
    <property type="match status" value="1"/>
</dbReference>
<feature type="compositionally biased region" description="Acidic residues" evidence="9">
    <location>
        <begin position="142"/>
        <end position="156"/>
    </location>
</feature>
<dbReference type="InterPro" id="IPR051038">
    <property type="entry name" value="RMT2/GAMT_Mtase"/>
</dbReference>
<dbReference type="InterPro" id="IPR026480">
    <property type="entry name" value="RMT2_dom"/>
</dbReference>
<evidence type="ECO:0000313" key="11">
    <source>
        <dbReference type="EMBL" id="KAF2234230.1"/>
    </source>
</evidence>
<dbReference type="Gene3D" id="1.25.40.20">
    <property type="entry name" value="Ankyrin repeat-containing domain"/>
    <property type="match status" value="1"/>
</dbReference>
<name>A0A6A6H987_VIRVR</name>
<comment type="function">
    <text evidence="1 8">S-adenosyl-L-methionine-dependent protein-arginine N-methyltransferase that methylates the delta-nitrogen atom of arginine residues to form N5-methylarginine (type IV) in target proteins. Monomethylates ribosomal protein L12.</text>
</comment>
<dbReference type="SUPFAM" id="SSF53335">
    <property type="entry name" value="S-adenosyl-L-methionine-dependent methyltransferases"/>
    <property type="match status" value="1"/>
</dbReference>
<dbReference type="AlphaFoldDB" id="A0A6A6H987"/>